<evidence type="ECO:0000256" key="4">
    <source>
        <dbReference type="ARBA" id="ARBA00022857"/>
    </source>
</evidence>
<dbReference type="GO" id="GO:0110051">
    <property type="term" value="P:metabolite repair"/>
    <property type="evidence" value="ECO:0007669"/>
    <property type="project" value="TreeGrafter"/>
</dbReference>
<proteinExistence type="inferred from homology"/>
<keyword evidence="5 10" id="KW-0520">NAD</keyword>
<dbReference type="Gene3D" id="1.10.10.60">
    <property type="entry name" value="Homeodomain-like"/>
    <property type="match status" value="1"/>
</dbReference>
<dbReference type="CDD" id="cd01171">
    <property type="entry name" value="YXKO-related"/>
    <property type="match status" value="1"/>
</dbReference>
<keyword evidence="2 10" id="KW-0547">Nucleotide-binding</keyword>
<dbReference type="HAMAP" id="MF_01965">
    <property type="entry name" value="NADHX_dehydratase"/>
    <property type="match status" value="1"/>
</dbReference>
<dbReference type="Proteomes" id="UP001187343">
    <property type="component" value="Unassembled WGS sequence"/>
</dbReference>
<dbReference type="EC" id="4.2.1.93" evidence="10"/>
<keyword evidence="4" id="KW-0521">NADP</keyword>
<dbReference type="PANTHER" id="PTHR12592">
    <property type="entry name" value="ATP-DEPENDENT (S)-NAD(P)H-HYDRATE DEHYDRATASE FAMILY MEMBER"/>
    <property type="match status" value="1"/>
</dbReference>
<dbReference type="AlphaFoldDB" id="A0AA88Q5P8"/>
<comment type="caution">
    <text evidence="11">The sequence shown here is derived from an EMBL/GenBank/DDBJ whole genome shotgun (WGS) entry which is preliminary data.</text>
</comment>
<evidence type="ECO:0000256" key="2">
    <source>
        <dbReference type="ARBA" id="ARBA00022741"/>
    </source>
</evidence>
<gene>
    <name evidence="11" type="ORF">Q8A67_007070</name>
</gene>
<feature type="binding site" evidence="10">
    <location>
        <begin position="553"/>
        <end position="557"/>
    </location>
    <ligand>
        <name>ATP</name>
        <dbReference type="ChEBI" id="CHEBI:30616"/>
    </ligand>
</feature>
<comment type="catalytic activity">
    <reaction evidence="8 10">
        <text>(6S)-NADHX + ATP = ADP + phosphate + NADH + H(+)</text>
        <dbReference type="Rhea" id="RHEA:19017"/>
        <dbReference type="ChEBI" id="CHEBI:15378"/>
        <dbReference type="ChEBI" id="CHEBI:30616"/>
        <dbReference type="ChEBI" id="CHEBI:43474"/>
        <dbReference type="ChEBI" id="CHEBI:57945"/>
        <dbReference type="ChEBI" id="CHEBI:64074"/>
        <dbReference type="ChEBI" id="CHEBI:456216"/>
        <dbReference type="EC" id="4.2.1.93"/>
    </reaction>
</comment>
<reference evidence="11" key="1">
    <citation type="submission" date="2023-08" db="EMBL/GenBank/DDBJ databases">
        <title>Chromosome-level Genome Assembly of mud carp (Cirrhinus molitorella).</title>
        <authorList>
            <person name="Liu H."/>
        </authorList>
    </citation>
    <scope>NUCLEOTIDE SEQUENCE</scope>
    <source>
        <strain evidence="11">Prfri</strain>
        <tissue evidence="11">Muscle</tissue>
    </source>
</reference>
<dbReference type="FunFam" id="1.10.10.60:FF:000032">
    <property type="entry name" value="Zinc finger and SCAN domain-containing 20"/>
    <property type="match status" value="1"/>
</dbReference>
<feature type="binding site" evidence="10">
    <location>
        <begin position="572"/>
        <end position="581"/>
    </location>
    <ligand>
        <name>ATP</name>
        <dbReference type="ChEBI" id="CHEBI:30616"/>
    </ligand>
</feature>
<keyword evidence="3 10" id="KW-0067">ATP-binding</keyword>
<evidence type="ECO:0000256" key="8">
    <source>
        <dbReference type="ARBA" id="ARBA00048847"/>
    </source>
</evidence>
<dbReference type="NCBIfam" id="TIGR00196">
    <property type="entry name" value="yjeF_cterm"/>
    <property type="match status" value="1"/>
</dbReference>
<evidence type="ECO:0000256" key="3">
    <source>
        <dbReference type="ARBA" id="ARBA00022840"/>
    </source>
</evidence>
<evidence type="ECO:0000256" key="1">
    <source>
        <dbReference type="ARBA" id="ARBA00022553"/>
    </source>
</evidence>
<evidence type="ECO:0000256" key="6">
    <source>
        <dbReference type="ARBA" id="ARBA00023239"/>
    </source>
</evidence>
<dbReference type="InterPro" id="IPR000631">
    <property type="entry name" value="CARKD"/>
</dbReference>
<dbReference type="Pfam" id="PF13837">
    <property type="entry name" value="Myb_DNA-bind_4"/>
    <property type="match status" value="1"/>
</dbReference>
<dbReference type="InterPro" id="IPR044822">
    <property type="entry name" value="Myb_DNA-bind_4"/>
</dbReference>
<evidence type="ECO:0000313" key="12">
    <source>
        <dbReference type="Proteomes" id="UP001187343"/>
    </source>
</evidence>
<comment type="similarity">
    <text evidence="10">Belongs to the NnrD/CARKD family.</text>
</comment>
<dbReference type="Pfam" id="PF01256">
    <property type="entry name" value="Carb_kinase"/>
    <property type="match status" value="1"/>
</dbReference>
<dbReference type="GO" id="GO:0047453">
    <property type="term" value="F:ATP-dependent NAD(P)H-hydrate dehydratase activity"/>
    <property type="evidence" value="ECO:0007669"/>
    <property type="project" value="UniProtKB-UniRule"/>
</dbReference>
<comment type="function">
    <text evidence="9 10">Catalyzes the dehydration of the S-form of NAD(P)HX at the expense of ATP, which is converted to ADP. Together with NAD(P)HX epimerase, which catalyzes the epimerization of the S- and R-forms, the enzyme allows the repair of both epimers of NAD(P)HX, a damaged form of NAD(P)H that is a result of enzymatic or heat-dependent hydration.</text>
</comment>
<evidence type="ECO:0000313" key="11">
    <source>
        <dbReference type="EMBL" id="KAK2905271.1"/>
    </source>
</evidence>
<comment type="catalytic activity">
    <reaction evidence="7 10">
        <text>(6S)-NADPHX + ATP = ADP + phosphate + NADPH + H(+)</text>
        <dbReference type="Rhea" id="RHEA:32231"/>
        <dbReference type="ChEBI" id="CHEBI:15378"/>
        <dbReference type="ChEBI" id="CHEBI:30616"/>
        <dbReference type="ChEBI" id="CHEBI:43474"/>
        <dbReference type="ChEBI" id="CHEBI:57783"/>
        <dbReference type="ChEBI" id="CHEBI:64076"/>
        <dbReference type="ChEBI" id="CHEBI:456216"/>
        <dbReference type="EC" id="4.2.1.93"/>
    </reaction>
</comment>
<evidence type="ECO:0000256" key="9">
    <source>
        <dbReference type="ARBA" id="ARBA00057267"/>
    </source>
</evidence>
<evidence type="ECO:0000256" key="7">
    <source>
        <dbReference type="ARBA" id="ARBA00047472"/>
    </source>
</evidence>
<dbReference type="GO" id="GO:0005524">
    <property type="term" value="F:ATP binding"/>
    <property type="evidence" value="ECO:0007669"/>
    <property type="project" value="UniProtKB-KW"/>
</dbReference>
<dbReference type="Gene3D" id="3.40.1190.20">
    <property type="match status" value="1"/>
</dbReference>
<feature type="binding site" evidence="10">
    <location>
        <begin position="513"/>
        <end position="519"/>
    </location>
    <ligand>
        <name>(6S)-NADPHX</name>
        <dbReference type="ChEBI" id="CHEBI:64076"/>
    </ligand>
</feature>
<feature type="binding site" evidence="10">
    <location>
        <position position="582"/>
    </location>
    <ligand>
        <name>(6S)-NADPHX</name>
        <dbReference type="ChEBI" id="CHEBI:64076"/>
    </ligand>
</feature>
<organism evidence="11 12">
    <name type="scientific">Cirrhinus molitorella</name>
    <name type="common">mud carp</name>
    <dbReference type="NCBI Taxonomy" id="172907"/>
    <lineage>
        <taxon>Eukaryota</taxon>
        <taxon>Metazoa</taxon>
        <taxon>Chordata</taxon>
        <taxon>Craniata</taxon>
        <taxon>Vertebrata</taxon>
        <taxon>Euteleostomi</taxon>
        <taxon>Actinopterygii</taxon>
        <taxon>Neopterygii</taxon>
        <taxon>Teleostei</taxon>
        <taxon>Ostariophysi</taxon>
        <taxon>Cypriniformes</taxon>
        <taxon>Cyprinidae</taxon>
        <taxon>Labeoninae</taxon>
        <taxon>Labeonini</taxon>
        <taxon>Cirrhinus</taxon>
    </lineage>
</organism>
<dbReference type="InterPro" id="IPR029056">
    <property type="entry name" value="Ribokinase-like"/>
</dbReference>
<protein>
    <recommendedName>
        <fullName evidence="10">ATP-dependent (S)-NAD(P)H-hydrate dehydratase</fullName>
        <ecNumber evidence="10">4.2.1.93</ecNumber>
    </recommendedName>
    <alternativeName>
        <fullName evidence="10">ATP-dependent NAD(P)HX dehydratase</fullName>
    </alternativeName>
</protein>
<dbReference type="EMBL" id="JAUYZG010000006">
    <property type="protein sequence ID" value="KAK2905271.1"/>
    <property type="molecule type" value="Genomic_DNA"/>
</dbReference>
<dbReference type="PANTHER" id="PTHR12592:SF0">
    <property type="entry name" value="ATP-DEPENDENT (S)-NAD(P)H-HYDRATE DEHYDRATASE"/>
    <property type="match status" value="1"/>
</dbReference>
<keyword evidence="1 10" id="KW-0597">Phosphoprotein</keyword>
<keyword evidence="12" id="KW-1185">Reference proteome</keyword>
<sequence>MKRRRSKAYISPPDRCESDLDSGSVASTIMLVNATRGFLWSDMETRALLNIWGEHDVQTALDGNFRNSHVYRDVANRLCELGFDRTPDQCRIRVKSLKRQYYQAKEGSRKNGQYHKMCKFYDEMERILSNRSLVERQDIDSVAVGGDETMDEDAESTELLQETHMDGSGECSFMEHPVKTEYPSCPIPVTVGGMSSFPSKQSSLTKTNPPATSSSRPRRSKKRFANMSLEKLMEKFLEQSMEAEDNFYRLEEQRLQAEDKRREEEHSRELQMLQMLGQIFAGISTPSPAPQATPQPSCIPQTNPTVPLTRPPFGNRNHPPALTEFASHSQSAGPGLLMEEGETQFIERSFSLGTAAMDNVIPLVRNTIPQLTSKKHKGQDGRIGIIGGCQEYTGAPYFAAISALKAGADLSHVFCTKDAAPVIKSYSPELIVHPVLDSPNAVEEIEKWLPRLHSLVVGPGLGREDMLLKNAKEIIERSKLRGIPIIIDADGLWLVAKEPSVIQGYQRGILTPNFMEFTRLYEAMHHEPLDSTDHKRSAQQLSIAMGHLTLVLKGEEDIITDGKKMLTCSQEGSGRRCGGQGDLLSGSLGVFAHWAFSSPPDATKGMNPSLVAAFGATSLTRQCNRQAFHKHSRSTTTSDMIQEISSAFKKLFES</sequence>
<dbReference type="PROSITE" id="PS51383">
    <property type="entry name" value="YJEF_C_3"/>
    <property type="match status" value="1"/>
</dbReference>
<evidence type="ECO:0000256" key="5">
    <source>
        <dbReference type="ARBA" id="ARBA00023027"/>
    </source>
</evidence>
<name>A0AA88Q5P8_9TELE</name>
<dbReference type="GO" id="GO:0046496">
    <property type="term" value="P:nicotinamide nucleotide metabolic process"/>
    <property type="evidence" value="ECO:0007669"/>
    <property type="project" value="UniProtKB-UniRule"/>
</dbReference>
<keyword evidence="6 10" id="KW-0456">Lyase</keyword>
<evidence type="ECO:0000256" key="10">
    <source>
        <dbReference type="HAMAP-Rule" id="MF_03157"/>
    </source>
</evidence>
<dbReference type="SUPFAM" id="SSF53613">
    <property type="entry name" value="Ribokinase-like"/>
    <property type="match status" value="1"/>
</dbReference>
<feature type="binding site" evidence="10">
    <location>
        <position position="460"/>
    </location>
    <ligand>
        <name>(6S)-NADPHX</name>
        <dbReference type="ChEBI" id="CHEBI:64076"/>
    </ligand>
</feature>
<dbReference type="FunFam" id="3.40.1190.20:FF:000013">
    <property type="entry name" value="ATP-dependent (S)-NAD(P)H-hydrate dehydratase"/>
    <property type="match status" value="1"/>
</dbReference>
<accession>A0AA88Q5P8</accession>
<comment type="cofactor">
    <cofactor evidence="10">
        <name>Mg(2+)</name>
        <dbReference type="ChEBI" id="CHEBI:18420"/>
    </cofactor>
</comment>